<dbReference type="Pfam" id="PF02817">
    <property type="entry name" value="E3_binding"/>
    <property type="match status" value="1"/>
</dbReference>
<dbReference type="GO" id="GO:0016746">
    <property type="term" value="F:acyltransferase activity"/>
    <property type="evidence" value="ECO:0007669"/>
    <property type="project" value="UniProtKB-KW"/>
</dbReference>
<dbReference type="CDD" id="cd06849">
    <property type="entry name" value="lipoyl_domain"/>
    <property type="match status" value="1"/>
</dbReference>
<dbReference type="InterPro" id="IPR023213">
    <property type="entry name" value="CAT-like_dom_sf"/>
</dbReference>
<evidence type="ECO:0000313" key="8">
    <source>
        <dbReference type="EMBL" id="KRM30864.1"/>
    </source>
</evidence>
<keyword evidence="4" id="KW-0012">Acyltransferase</keyword>
<dbReference type="PANTHER" id="PTHR23151">
    <property type="entry name" value="DIHYDROLIPOAMIDE ACETYL/SUCCINYL-TRANSFERASE-RELATED"/>
    <property type="match status" value="1"/>
</dbReference>
<proteinExistence type="inferred from homology"/>
<dbReference type="EMBL" id="AZGA01000087">
    <property type="protein sequence ID" value="KRM30864.1"/>
    <property type="molecule type" value="Genomic_DNA"/>
</dbReference>
<dbReference type="eggNOG" id="COG0508">
    <property type="taxonomic scope" value="Bacteria"/>
</dbReference>
<feature type="region of interest" description="Disordered" evidence="5">
    <location>
        <begin position="82"/>
        <end position="112"/>
    </location>
</feature>
<evidence type="ECO:0000256" key="5">
    <source>
        <dbReference type="SAM" id="MobiDB-lite"/>
    </source>
</evidence>
<comment type="cofactor">
    <cofactor evidence="1 4">
        <name>(R)-lipoate</name>
        <dbReference type="ChEBI" id="CHEBI:83088"/>
    </cofactor>
</comment>
<dbReference type="PROSITE" id="PS51826">
    <property type="entry name" value="PSBD"/>
    <property type="match status" value="1"/>
</dbReference>
<feature type="domain" description="Peripheral subunit-binding (PSBD)" evidence="7">
    <location>
        <begin position="129"/>
        <end position="166"/>
    </location>
</feature>
<dbReference type="RefSeq" id="WP_035455755.1">
    <property type="nucleotide sequence ID" value="NZ_AZGA01000087.1"/>
</dbReference>
<feature type="compositionally biased region" description="Low complexity" evidence="5">
    <location>
        <begin position="82"/>
        <end position="103"/>
    </location>
</feature>
<comment type="similarity">
    <text evidence="2 4">Belongs to the 2-oxoacid dehydrogenase family.</text>
</comment>
<evidence type="ECO:0000256" key="4">
    <source>
        <dbReference type="RuleBase" id="RU003423"/>
    </source>
</evidence>
<dbReference type="STRING" id="1423734.FC83_GL001425"/>
<dbReference type="PANTHER" id="PTHR23151:SF90">
    <property type="entry name" value="DIHYDROLIPOYLLYSINE-RESIDUE ACETYLTRANSFERASE COMPONENT OF PYRUVATE DEHYDROGENASE COMPLEX, MITOCHONDRIAL-RELATED"/>
    <property type="match status" value="1"/>
</dbReference>
<dbReference type="PATRIC" id="fig|1423734.3.peg.1442"/>
<dbReference type="SUPFAM" id="SSF52777">
    <property type="entry name" value="CoA-dependent acyltransferases"/>
    <property type="match status" value="1"/>
</dbReference>
<dbReference type="OrthoDB" id="9805770at2"/>
<comment type="caution">
    <text evidence="8">The sequence shown here is derived from an EMBL/GenBank/DDBJ whole genome shotgun (WGS) entry which is preliminary data.</text>
</comment>
<evidence type="ECO:0000256" key="1">
    <source>
        <dbReference type="ARBA" id="ARBA00001938"/>
    </source>
</evidence>
<dbReference type="InterPro" id="IPR036625">
    <property type="entry name" value="E3-bd_dom_sf"/>
</dbReference>
<dbReference type="Pfam" id="PF00364">
    <property type="entry name" value="Biotin_lipoyl"/>
    <property type="match status" value="1"/>
</dbReference>
<gene>
    <name evidence="8" type="ORF">FC83_GL001425</name>
</gene>
<keyword evidence="3 4" id="KW-0450">Lipoyl</keyword>
<dbReference type="InterPro" id="IPR004167">
    <property type="entry name" value="PSBD"/>
</dbReference>
<protein>
    <recommendedName>
        <fullName evidence="4">Dihydrolipoamide acetyltransferase component of pyruvate dehydrogenase complex</fullName>
        <ecNumber evidence="4">2.3.1.-</ecNumber>
    </recommendedName>
</protein>
<dbReference type="AlphaFoldDB" id="X0PHU6"/>
<dbReference type="Gene3D" id="3.30.559.10">
    <property type="entry name" value="Chloramphenicol acetyltransferase-like domain"/>
    <property type="match status" value="1"/>
</dbReference>
<dbReference type="Proteomes" id="UP000051236">
    <property type="component" value="Unassembled WGS sequence"/>
</dbReference>
<organism evidence="8 9">
    <name type="scientific">Agrilactobacillus composti DSM 18527 = JCM 14202</name>
    <dbReference type="NCBI Taxonomy" id="1423734"/>
    <lineage>
        <taxon>Bacteria</taxon>
        <taxon>Bacillati</taxon>
        <taxon>Bacillota</taxon>
        <taxon>Bacilli</taxon>
        <taxon>Lactobacillales</taxon>
        <taxon>Lactobacillaceae</taxon>
        <taxon>Agrilactobacillus</taxon>
    </lineage>
</organism>
<dbReference type="PROSITE" id="PS50968">
    <property type="entry name" value="BIOTINYL_LIPOYL"/>
    <property type="match status" value="1"/>
</dbReference>
<dbReference type="Gene3D" id="4.10.320.10">
    <property type="entry name" value="E3-binding domain"/>
    <property type="match status" value="1"/>
</dbReference>
<dbReference type="InterPro" id="IPR045257">
    <property type="entry name" value="E2/Pdx1"/>
</dbReference>
<dbReference type="GO" id="GO:0045254">
    <property type="term" value="C:pyruvate dehydrogenase complex"/>
    <property type="evidence" value="ECO:0007669"/>
    <property type="project" value="InterPro"/>
</dbReference>
<evidence type="ECO:0000313" key="9">
    <source>
        <dbReference type="Proteomes" id="UP000051236"/>
    </source>
</evidence>
<accession>X0PHU6</accession>
<evidence type="ECO:0000259" key="6">
    <source>
        <dbReference type="PROSITE" id="PS50968"/>
    </source>
</evidence>
<dbReference type="Gene3D" id="2.40.50.100">
    <property type="match status" value="1"/>
</dbReference>
<dbReference type="InterPro" id="IPR001078">
    <property type="entry name" value="2-oxoacid_DH_actylTfrase"/>
</dbReference>
<reference evidence="8 9" key="1">
    <citation type="journal article" date="2015" name="Genome Announc.">
        <title>Expanding the biotechnology potential of lactobacilli through comparative genomics of 213 strains and associated genera.</title>
        <authorList>
            <person name="Sun Z."/>
            <person name="Harris H.M."/>
            <person name="McCann A."/>
            <person name="Guo C."/>
            <person name="Argimon S."/>
            <person name="Zhang W."/>
            <person name="Yang X."/>
            <person name="Jeffery I.B."/>
            <person name="Cooney J.C."/>
            <person name="Kagawa T.F."/>
            <person name="Liu W."/>
            <person name="Song Y."/>
            <person name="Salvetti E."/>
            <person name="Wrobel A."/>
            <person name="Rasinkangas P."/>
            <person name="Parkhill J."/>
            <person name="Rea M.C."/>
            <person name="O'Sullivan O."/>
            <person name="Ritari J."/>
            <person name="Douillard F.P."/>
            <person name="Paul Ross R."/>
            <person name="Yang R."/>
            <person name="Briner A.E."/>
            <person name="Felis G.E."/>
            <person name="de Vos W.M."/>
            <person name="Barrangou R."/>
            <person name="Klaenhammer T.R."/>
            <person name="Caufield P.W."/>
            <person name="Cui Y."/>
            <person name="Zhang H."/>
            <person name="O'Toole P.W."/>
        </authorList>
    </citation>
    <scope>NUCLEOTIDE SEQUENCE [LARGE SCALE GENOMIC DNA]</scope>
    <source>
        <strain evidence="8 9">DSM 18527</strain>
    </source>
</reference>
<dbReference type="InterPro" id="IPR000089">
    <property type="entry name" value="Biotin_lipoyl"/>
</dbReference>
<dbReference type="InterPro" id="IPR011053">
    <property type="entry name" value="Single_hybrid_motif"/>
</dbReference>
<dbReference type="SUPFAM" id="SSF51230">
    <property type="entry name" value="Single hybrid motif"/>
    <property type="match status" value="1"/>
</dbReference>
<keyword evidence="9" id="KW-1185">Reference proteome</keyword>
<dbReference type="Pfam" id="PF00198">
    <property type="entry name" value="2-oxoacid_dh"/>
    <property type="match status" value="1"/>
</dbReference>
<name>X0PHU6_9LACO</name>
<dbReference type="GO" id="GO:0006086">
    <property type="term" value="P:pyruvate decarboxylation to acetyl-CoA"/>
    <property type="evidence" value="ECO:0007669"/>
    <property type="project" value="InterPro"/>
</dbReference>
<keyword evidence="4" id="KW-0808">Transferase</keyword>
<dbReference type="SUPFAM" id="SSF47005">
    <property type="entry name" value="Peripheral subunit-binding domain of 2-oxo acid dehydrogenase complex"/>
    <property type="match status" value="1"/>
</dbReference>
<evidence type="ECO:0000256" key="2">
    <source>
        <dbReference type="ARBA" id="ARBA00007317"/>
    </source>
</evidence>
<feature type="domain" description="Lipoyl-binding" evidence="6">
    <location>
        <begin position="2"/>
        <end position="77"/>
    </location>
</feature>
<evidence type="ECO:0000259" key="7">
    <source>
        <dbReference type="PROSITE" id="PS51826"/>
    </source>
</evidence>
<sequence length="425" mass="44517">MATAIVMPKLGLTMTEGTVVSWDKQVGDAVKEGDVLATIASEKLTYDVEAPASGVITEIVAQEGDEVPIKEPIGYIGAADEAPAAGGSAAPEPAAATPATAPSTPAPQVPVTPVQAPVAPSTAEGARIFITPLAKKIAADKGIDYTQIQGTGGHGRITRRDVANFTPSAQPATPEPVAAPVAPATPATTSGVPGYVAGAGLTGMRQVIAKNMMHSVQTTATVTLQRRVNITALMAFRSELKGKFTEPLADGQLSLTTLLARAVILALQATPEMNAWYQDGTYTKVEDVNIGLAVGLPDGLIVPVVKQAQNMNLTLLGRGLKDKASRAQDGKLKPDEYTGSTFTITNLGHEHIEYFTPIINSPEIGILGVGALQQQLVLDDQQKVIAQPELPLSLTFDHQIIDGQQAAIFLDKIANYLQAPYQLIL</sequence>
<dbReference type="EC" id="2.3.1.-" evidence="4"/>
<evidence type="ECO:0000256" key="3">
    <source>
        <dbReference type="ARBA" id="ARBA00022823"/>
    </source>
</evidence>